<evidence type="ECO:0000313" key="15">
    <source>
        <dbReference type="Ensembl" id="ENSSHAP00000045543.1"/>
    </source>
</evidence>
<evidence type="ECO:0000256" key="5">
    <source>
        <dbReference type="ARBA" id="ARBA00022507"/>
    </source>
</evidence>
<feature type="transmembrane region" description="Helical" evidence="13">
    <location>
        <begin position="6"/>
        <end position="28"/>
    </location>
</feature>
<keyword evidence="10 13" id="KW-0675">Receptor</keyword>
<accession>A0A7N4Q1N6</accession>
<reference evidence="15 16" key="1">
    <citation type="journal article" date="2011" name="Proc. Natl. Acad. Sci. U.S.A.">
        <title>Genetic diversity and population structure of the endangered marsupial Sarcophilus harrisii (Tasmanian devil).</title>
        <authorList>
            <person name="Miller W."/>
            <person name="Hayes V.M."/>
            <person name="Ratan A."/>
            <person name="Petersen D.C."/>
            <person name="Wittekindt N.E."/>
            <person name="Miller J."/>
            <person name="Walenz B."/>
            <person name="Knight J."/>
            <person name="Qi J."/>
            <person name="Zhao F."/>
            <person name="Wang Q."/>
            <person name="Bedoya-Reina O.C."/>
            <person name="Katiyar N."/>
            <person name="Tomsho L.P."/>
            <person name="Kasson L.M."/>
            <person name="Hardie R.A."/>
            <person name="Woodbridge P."/>
            <person name="Tindall E.A."/>
            <person name="Bertelsen M.F."/>
            <person name="Dixon D."/>
            <person name="Pyecroft S."/>
            <person name="Helgen K.M."/>
            <person name="Lesk A.M."/>
            <person name="Pringle T.H."/>
            <person name="Patterson N."/>
            <person name="Zhang Y."/>
            <person name="Kreiss A."/>
            <person name="Woods G.M."/>
            <person name="Jones M.E."/>
            <person name="Schuster S.C."/>
        </authorList>
    </citation>
    <scope>NUCLEOTIDE SEQUENCE [LARGE SCALE GENOMIC DNA]</scope>
</reference>
<keyword evidence="11" id="KW-0325">Glycoprotein</keyword>
<dbReference type="InParanoid" id="A0A7N4Q1N6"/>
<keyword evidence="8 13" id="KW-0297">G-protein coupled receptor</keyword>
<evidence type="ECO:0000256" key="6">
    <source>
        <dbReference type="ARBA" id="ARBA00022692"/>
    </source>
</evidence>
<dbReference type="FunFam" id="1.20.1070.10:FF:000033">
    <property type="entry name" value="Vomeronasal type-1 receptor"/>
    <property type="match status" value="1"/>
</dbReference>
<dbReference type="GO" id="GO:0005886">
    <property type="term" value="C:plasma membrane"/>
    <property type="evidence" value="ECO:0007669"/>
    <property type="project" value="UniProtKB-SubCell"/>
</dbReference>
<evidence type="ECO:0000259" key="14">
    <source>
        <dbReference type="PROSITE" id="PS50262"/>
    </source>
</evidence>
<dbReference type="GO" id="GO:0019236">
    <property type="term" value="P:response to pheromone"/>
    <property type="evidence" value="ECO:0007669"/>
    <property type="project" value="UniProtKB-KW"/>
</dbReference>
<dbReference type="SUPFAM" id="SSF81321">
    <property type="entry name" value="Family A G protein-coupled receptor-like"/>
    <property type="match status" value="1"/>
</dbReference>
<dbReference type="GO" id="GO:0016503">
    <property type="term" value="F:pheromone receptor activity"/>
    <property type="evidence" value="ECO:0007669"/>
    <property type="project" value="InterPro"/>
</dbReference>
<dbReference type="Proteomes" id="UP000007648">
    <property type="component" value="Unassembled WGS sequence"/>
</dbReference>
<evidence type="ECO:0000256" key="13">
    <source>
        <dbReference type="RuleBase" id="RU364061"/>
    </source>
</evidence>
<feature type="transmembrane region" description="Helical" evidence="13">
    <location>
        <begin position="176"/>
        <end position="199"/>
    </location>
</feature>
<evidence type="ECO:0000256" key="12">
    <source>
        <dbReference type="ARBA" id="ARBA00023224"/>
    </source>
</evidence>
<comment type="function">
    <text evidence="1">Putative pheromone receptor.</text>
</comment>
<reference evidence="15" key="2">
    <citation type="submission" date="2025-08" db="UniProtKB">
        <authorList>
            <consortium name="Ensembl"/>
        </authorList>
    </citation>
    <scope>IDENTIFICATION</scope>
</reference>
<evidence type="ECO:0000256" key="1">
    <source>
        <dbReference type="ARBA" id="ARBA00003878"/>
    </source>
</evidence>
<name>A0A7N4Q1N6_SARHA</name>
<evidence type="ECO:0000256" key="3">
    <source>
        <dbReference type="ARBA" id="ARBA00010663"/>
    </source>
</evidence>
<dbReference type="GO" id="GO:0007606">
    <property type="term" value="P:sensory perception of chemical stimulus"/>
    <property type="evidence" value="ECO:0007669"/>
    <property type="project" value="UniProtKB-ARBA"/>
</dbReference>
<evidence type="ECO:0000256" key="10">
    <source>
        <dbReference type="ARBA" id="ARBA00023170"/>
    </source>
</evidence>
<dbReference type="Pfam" id="PF03402">
    <property type="entry name" value="V1R"/>
    <property type="match status" value="1"/>
</dbReference>
<reference evidence="15" key="3">
    <citation type="submission" date="2025-09" db="UniProtKB">
        <authorList>
            <consortium name="Ensembl"/>
        </authorList>
    </citation>
    <scope>IDENTIFICATION</scope>
</reference>
<dbReference type="InterPro" id="IPR004072">
    <property type="entry name" value="Vmron_rcpt_1"/>
</dbReference>
<dbReference type="GeneTree" id="ENSGT00960000186612"/>
<feature type="transmembrane region" description="Helical" evidence="13">
    <location>
        <begin position="91"/>
        <end position="112"/>
    </location>
</feature>
<organism evidence="15 16">
    <name type="scientific">Sarcophilus harrisii</name>
    <name type="common">Tasmanian devil</name>
    <name type="synonym">Sarcophilus laniarius</name>
    <dbReference type="NCBI Taxonomy" id="9305"/>
    <lineage>
        <taxon>Eukaryota</taxon>
        <taxon>Metazoa</taxon>
        <taxon>Chordata</taxon>
        <taxon>Craniata</taxon>
        <taxon>Vertebrata</taxon>
        <taxon>Euteleostomi</taxon>
        <taxon>Mammalia</taxon>
        <taxon>Metatheria</taxon>
        <taxon>Dasyuromorphia</taxon>
        <taxon>Dasyuridae</taxon>
        <taxon>Sarcophilus</taxon>
    </lineage>
</organism>
<dbReference type="PRINTS" id="PR01534">
    <property type="entry name" value="VOMERONASL1R"/>
</dbReference>
<keyword evidence="6 13" id="KW-0812">Transmembrane</keyword>
<comment type="similarity">
    <text evidence="3 13">Belongs to the G-protein coupled receptor 1 family.</text>
</comment>
<evidence type="ECO:0000256" key="11">
    <source>
        <dbReference type="ARBA" id="ARBA00023180"/>
    </source>
</evidence>
<evidence type="ECO:0000256" key="7">
    <source>
        <dbReference type="ARBA" id="ARBA00022989"/>
    </source>
</evidence>
<comment type="subcellular location">
    <subcellularLocation>
        <location evidence="2 13">Cell membrane</location>
        <topology evidence="2 13">Multi-pass membrane protein</topology>
    </subcellularLocation>
</comment>
<feature type="transmembrane region" description="Helical" evidence="13">
    <location>
        <begin position="124"/>
        <end position="146"/>
    </location>
</feature>
<keyword evidence="9 13" id="KW-0472">Membrane</keyword>
<keyword evidence="12 13" id="KW-0807">Transducer</keyword>
<sequence length="296" mass="33728">MASIVFFIQTGAGILGNVFLLSHYTITFFNGNRLRSIDSIFFHLALANSIMLISKGGVPQTMVGLGLKNFLDHIWCKLIHFLHRVARNVSLTITCFLSGFQIITISPFTFSIWSKLKAHASNYIASFCLFCWILHILINVYTFVIIQKHTNRSNNMREWNNGFCSQFASASFRVSLFVILFSIPDFLCVGFMVIANSYLMLVLQRHHQQVQHIHSSSHLSRRSPETKATYTILVLVSTYVSFYSVNSILSFYLFISDKYDEWLIPTSAFLAACFPAINPFVLISSDSHVLHQEKVL</sequence>
<evidence type="ECO:0000256" key="4">
    <source>
        <dbReference type="ARBA" id="ARBA00022475"/>
    </source>
</evidence>
<evidence type="ECO:0000313" key="16">
    <source>
        <dbReference type="Proteomes" id="UP000007648"/>
    </source>
</evidence>
<keyword evidence="5 13" id="KW-0589">Pheromone response</keyword>
<dbReference type="InterPro" id="IPR017452">
    <property type="entry name" value="GPCR_Rhodpsn_7TM"/>
</dbReference>
<keyword evidence="7 13" id="KW-1133">Transmembrane helix</keyword>
<feature type="domain" description="G-protein coupled receptors family 1 profile" evidence="14">
    <location>
        <begin position="16"/>
        <end position="282"/>
    </location>
</feature>
<dbReference type="AlphaFoldDB" id="A0A7N4Q1N6"/>
<evidence type="ECO:0000256" key="9">
    <source>
        <dbReference type="ARBA" id="ARBA00023136"/>
    </source>
</evidence>
<keyword evidence="4 13" id="KW-1003">Cell membrane</keyword>
<feature type="transmembrane region" description="Helical" evidence="13">
    <location>
        <begin position="230"/>
        <end position="256"/>
    </location>
</feature>
<feature type="transmembrane region" description="Helical" evidence="13">
    <location>
        <begin position="262"/>
        <end position="283"/>
    </location>
</feature>
<proteinExistence type="inferred from homology"/>
<dbReference type="Gene3D" id="1.20.1070.10">
    <property type="entry name" value="Rhodopsin 7-helix transmembrane proteins"/>
    <property type="match status" value="1"/>
</dbReference>
<dbReference type="PANTHER" id="PTHR24062">
    <property type="entry name" value="VOMERONASAL TYPE-1 RECEPTOR"/>
    <property type="match status" value="1"/>
</dbReference>
<protein>
    <recommendedName>
        <fullName evidence="13">Vomeronasal type-1 receptor</fullName>
    </recommendedName>
</protein>
<keyword evidence="16" id="KW-1185">Reference proteome</keyword>
<dbReference type="Ensembl" id="ENSSHAT00000031873.1">
    <property type="protein sequence ID" value="ENSSHAP00000045543.1"/>
    <property type="gene ID" value="ENSSHAG00000020834.1"/>
</dbReference>
<dbReference type="PROSITE" id="PS50262">
    <property type="entry name" value="G_PROTEIN_RECEP_F1_2"/>
    <property type="match status" value="1"/>
</dbReference>
<feature type="transmembrane region" description="Helical" evidence="13">
    <location>
        <begin position="40"/>
        <end position="58"/>
    </location>
</feature>
<evidence type="ECO:0000256" key="8">
    <source>
        <dbReference type="ARBA" id="ARBA00023040"/>
    </source>
</evidence>
<evidence type="ECO:0000256" key="2">
    <source>
        <dbReference type="ARBA" id="ARBA00004651"/>
    </source>
</evidence>